<proteinExistence type="predicted"/>
<feature type="compositionally biased region" description="Polar residues" evidence="1">
    <location>
        <begin position="34"/>
        <end position="43"/>
    </location>
</feature>
<gene>
    <name evidence="2" type="ORF">JR316_002660</name>
</gene>
<sequence>MSLWGSPVELPSTSPENPVPSSVNGDSSRPRTPHISSPAPNSTDSREPNAGPSNEAPVARLDGLFNFQIVVFQVENTLFQVLKNGFMVPGTPFEAMFALPTPSDDDEQPFAEGDSLTNPIFLPGVVASEFRAFLKILYPFMGPSVVTSYEDWVGILNLATMWEFTHVRASLNQLDKPIPERIILGRTYRVVDWLKDEYITLAQNPNLDIKNLRDPSGIQLDWETIAKIMFVRDKNMLTNLRQGRSSSGYHCGTCNIYYGYHHEVLDCRCRIKPLIEEGFQEEFQDLAGAPSGGLNTSPPLPTST</sequence>
<accession>A0A8H8CPR9</accession>
<organism evidence="2">
    <name type="scientific">Psilocybe cubensis</name>
    <name type="common">Psychedelic mushroom</name>
    <name type="synonym">Stropharia cubensis</name>
    <dbReference type="NCBI Taxonomy" id="181762"/>
    <lineage>
        <taxon>Eukaryota</taxon>
        <taxon>Fungi</taxon>
        <taxon>Dikarya</taxon>
        <taxon>Basidiomycota</taxon>
        <taxon>Agaricomycotina</taxon>
        <taxon>Agaricomycetes</taxon>
        <taxon>Agaricomycetidae</taxon>
        <taxon>Agaricales</taxon>
        <taxon>Agaricineae</taxon>
        <taxon>Strophariaceae</taxon>
        <taxon>Psilocybe</taxon>
    </lineage>
</organism>
<evidence type="ECO:0000313" key="2">
    <source>
        <dbReference type="EMBL" id="KAG5173150.1"/>
    </source>
</evidence>
<comment type="caution">
    <text evidence="2">The sequence shown here is derived from an EMBL/GenBank/DDBJ whole genome shotgun (WGS) entry which is preliminary data.</text>
</comment>
<reference evidence="2" key="1">
    <citation type="submission" date="2021-02" db="EMBL/GenBank/DDBJ databases">
        <title>Psilocybe cubensis genome.</title>
        <authorList>
            <person name="Mckernan K.J."/>
            <person name="Crawford S."/>
            <person name="Trippe A."/>
            <person name="Kane L.T."/>
            <person name="Mclaughlin S."/>
        </authorList>
    </citation>
    <scope>NUCLEOTIDE SEQUENCE [LARGE SCALE GENOMIC DNA]</scope>
    <source>
        <strain evidence="2">MGC-MH-2018</strain>
    </source>
</reference>
<dbReference type="EMBL" id="JAFIQS010000002">
    <property type="protein sequence ID" value="KAG5173150.1"/>
    <property type="molecule type" value="Genomic_DNA"/>
</dbReference>
<evidence type="ECO:0000256" key="1">
    <source>
        <dbReference type="SAM" id="MobiDB-lite"/>
    </source>
</evidence>
<feature type="compositionally biased region" description="Polar residues" evidence="1">
    <location>
        <begin position="11"/>
        <end position="27"/>
    </location>
</feature>
<protein>
    <recommendedName>
        <fullName evidence="3">BTB domain-containing protein</fullName>
    </recommendedName>
</protein>
<feature type="region of interest" description="Disordered" evidence="1">
    <location>
        <begin position="1"/>
        <end position="55"/>
    </location>
</feature>
<dbReference type="OrthoDB" id="3193844at2759"/>
<evidence type="ECO:0008006" key="3">
    <source>
        <dbReference type="Google" id="ProtNLM"/>
    </source>
</evidence>
<name>A0A8H8CPR9_PSICU</name>
<dbReference type="AlphaFoldDB" id="A0A8H8CPR9"/>